<dbReference type="Pfam" id="PF12455">
    <property type="entry name" value="Dynactin"/>
    <property type="match status" value="1"/>
</dbReference>
<dbReference type="eggNOG" id="KOG0222">
    <property type="taxonomic scope" value="Eukaryota"/>
</dbReference>
<protein>
    <recommendedName>
        <fullName evidence="11">CAP-Gly domain-containing protein</fullName>
    </recommendedName>
</protein>
<feature type="coiled-coil region" evidence="9">
    <location>
        <begin position="1292"/>
        <end position="1359"/>
    </location>
</feature>
<dbReference type="PROSITE" id="PS50245">
    <property type="entry name" value="CAP_GLY_2"/>
    <property type="match status" value="1"/>
</dbReference>
<keyword evidence="7" id="KW-0963">Cytoplasm</keyword>
<dbReference type="Pfam" id="PF00221">
    <property type="entry name" value="Lyase_aromatic"/>
    <property type="match status" value="1"/>
</dbReference>
<keyword evidence="7" id="KW-0206">Cytoskeleton</keyword>
<dbReference type="GO" id="GO:0005737">
    <property type="term" value="C:cytoplasm"/>
    <property type="evidence" value="ECO:0007669"/>
    <property type="project" value="InterPro"/>
</dbReference>
<dbReference type="InterPro" id="IPR022157">
    <property type="entry name" value="Dynactin"/>
</dbReference>
<dbReference type="InterPro" id="IPR008948">
    <property type="entry name" value="L-Aspartase-like"/>
</dbReference>
<dbReference type="OrthoDB" id="2130750at2759"/>
<evidence type="ECO:0000313" key="12">
    <source>
        <dbReference type="EMBL" id="ERF72608.1"/>
    </source>
</evidence>
<evidence type="ECO:0000256" key="9">
    <source>
        <dbReference type="SAM" id="Coils"/>
    </source>
</evidence>
<dbReference type="GO" id="GO:0005874">
    <property type="term" value="C:microtubule"/>
    <property type="evidence" value="ECO:0007669"/>
    <property type="project" value="UniProtKB-KW"/>
</dbReference>
<feature type="region of interest" description="Disordered" evidence="10">
    <location>
        <begin position="747"/>
        <end position="989"/>
    </location>
</feature>
<evidence type="ECO:0000256" key="7">
    <source>
        <dbReference type="ARBA" id="ARBA00023212"/>
    </source>
</evidence>
<evidence type="ECO:0000313" key="13">
    <source>
        <dbReference type="Proteomes" id="UP000019373"/>
    </source>
</evidence>
<dbReference type="HOGENOM" id="CLU_233738_0_0_1"/>
<feature type="compositionally biased region" description="Polar residues" evidence="10">
    <location>
        <begin position="747"/>
        <end position="756"/>
    </location>
</feature>
<keyword evidence="13" id="KW-1185">Reference proteome</keyword>
<comment type="similarity">
    <text evidence="2 8">Belongs to the PAL/histidase family.</text>
</comment>
<feature type="compositionally biased region" description="Polar residues" evidence="10">
    <location>
        <begin position="1925"/>
        <end position="1937"/>
    </location>
</feature>
<dbReference type="Gene3D" id="1.20.200.10">
    <property type="entry name" value="Fumarase/aspartase (Central domain)"/>
    <property type="match status" value="1"/>
</dbReference>
<comment type="similarity">
    <text evidence="3">Belongs to the dynactin 150 kDa subunit family.</text>
</comment>
<evidence type="ECO:0000256" key="4">
    <source>
        <dbReference type="ARBA" id="ARBA00022701"/>
    </source>
</evidence>
<dbReference type="Proteomes" id="UP000019373">
    <property type="component" value="Unassembled WGS sequence"/>
</dbReference>
<comment type="subcellular location">
    <subcellularLocation>
        <location evidence="1">Cytoplasm</location>
        <location evidence="1">Cytoskeleton</location>
    </subcellularLocation>
</comment>
<dbReference type="NCBIfam" id="TIGR01226">
    <property type="entry name" value="phe_am_lyase"/>
    <property type="match status" value="1"/>
</dbReference>
<dbReference type="PANTHER" id="PTHR10362">
    <property type="entry name" value="HISTIDINE AMMONIA-LYASE"/>
    <property type="match status" value="1"/>
</dbReference>
<keyword evidence="8" id="KW-0456">Lyase</keyword>
<evidence type="ECO:0000256" key="2">
    <source>
        <dbReference type="ARBA" id="ARBA00007238"/>
    </source>
</evidence>
<evidence type="ECO:0000256" key="8">
    <source>
        <dbReference type="RuleBase" id="RU003954"/>
    </source>
</evidence>
<dbReference type="SUPFAM" id="SSF74924">
    <property type="entry name" value="Cap-Gly domain"/>
    <property type="match status" value="1"/>
</dbReference>
<evidence type="ECO:0000256" key="1">
    <source>
        <dbReference type="ARBA" id="ARBA00004245"/>
    </source>
</evidence>
<dbReference type="InterPro" id="IPR000938">
    <property type="entry name" value="CAP-Gly_domain"/>
</dbReference>
<dbReference type="SUPFAM" id="SSF48557">
    <property type="entry name" value="L-aspartase-like"/>
    <property type="match status" value="1"/>
</dbReference>
<dbReference type="Pfam" id="PF01302">
    <property type="entry name" value="CAP_GLY"/>
    <property type="match status" value="1"/>
</dbReference>
<feature type="compositionally biased region" description="Basic and acidic residues" evidence="10">
    <location>
        <begin position="757"/>
        <end position="770"/>
    </location>
</feature>
<dbReference type="InterPro" id="IPR024083">
    <property type="entry name" value="Fumarase/histidase_N"/>
</dbReference>
<evidence type="ECO:0000256" key="6">
    <source>
        <dbReference type="ARBA" id="ARBA00023054"/>
    </source>
</evidence>
<feature type="domain" description="CAP-Gly" evidence="11">
    <location>
        <begin position="704"/>
        <end position="741"/>
    </location>
</feature>
<feature type="compositionally biased region" description="Polar residues" evidence="10">
    <location>
        <begin position="900"/>
        <end position="922"/>
    </location>
</feature>
<keyword evidence="4" id="KW-0493">Microtubule</keyword>
<dbReference type="GO" id="GO:0016841">
    <property type="term" value="F:ammonia-lyase activity"/>
    <property type="evidence" value="ECO:0007669"/>
    <property type="project" value="InterPro"/>
</dbReference>
<dbReference type="InterPro" id="IPR023144">
    <property type="entry name" value="Phe_NH3-lyase_shielding_dom_sf"/>
</dbReference>
<dbReference type="CDD" id="cd00332">
    <property type="entry name" value="PAL-HAL"/>
    <property type="match status" value="1"/>
</dbReference>
<evidence type="ECO:0000259" key="11">
    <source>
        <dbReference type="PROSITE" id="PS50245"/>
    </source>
</evidence>
<dbReference type="GO" id="GO:0030286">
    <property type="term" value="C:dynein complex"/>
    <property type="evidence" value="ECO:0007669"/>
    <property type="project" value="UniProtKB-KW"/>
</dbReference>
<organism evidence="12 13">
    <name type="scientific">Endocarpon pusillum (strain Z07020 / HMAS-L-300199)</name>
    <name type="common">Lichen-forming fungus</name>
    <dbReference type="NCBI Taxonomy" id="1263415"/>
    <lineage>
        <taxon>Eukaryota</taxon>
        <taxon>Fungi</taxon>
        <taxon>Dikarya</taxon>
        <taxon>Ascomycota</taxon>
        <taxon>Pezizomycotina</taxon>
        <taxon>Eurotiomycetes</taxon>
        <taxon>Chaetothyriomycetidae</taxon>
        <taxon>Verrucariales</taxon>
        <taxon>Verrucariaceae</taxon>
        <taxon>Endocarpon</taxon>
    </lineage>
</organism>
<dbReference type="InterPro" id="IPR036859">
    <property type="entry name" value="CAP-Gly_dom_sf"/>
</dbReference>
<dbReference type="Gene3D" id="1.10.275.10">
    <property type="entry name" value="Fumarase/aspartase (N-terminal domain)"/>
    <property type="match status" value="1"/>
</dbReference>
<evidence type="ECO:0000256" key="3">
    <source>
        <dbReference type="ARBA" id="ARBA00011010"/>
    </source>
</evidence>
<feature type="compositionally biased region" description="Polar residues" evidence="10">
    <location>
        <begin position="872"/>
        <end position="882"/>
    </location>
</feature>
<dbReference type="GeneID" id="19243588"/>
<gene>
    <name evidence="12" type="ORF">EPUS_08744</name>
</gene>
<feature type="compositionally biased region" description="Acidic residues" evidence="10">
    <location>
        <begin position="926"/>
        <end position="936"/>
    </location>
</feature>
<sequence>MGHSALVLQQWDRLMQIVEQGDSEEVIIDGKSLDLAAVVAVARYGIPVVLSESTYVPVERSFKFLVGALERGDCLYGVNTGFGGNADTRSSDTQNLQHSIVRQLHYGIQSPGLRSRAGILGGRSNGISNGINGRSDHASDIFLQNRPNEDPFASTSMPESWVRASMLIRSNSLAAGHSGVALELLRNIVKLLKTDIIPLVPLRGSISASGDLSPLSYIAGVIQGNPYLKAWTGVFGQDRRLLPANEALKTIDMPPRCLGPKEGLAITNGTSVSAGVAALALHDAHHLAVLAQVLTAMGVEALTGNAESFDQFIASVRPHPGQLDSSKNIRNFLKGSKLATSHGTSIFESGMMRQDRYALRTSTQWIGPQLEDLCLAHSQIMTDCNSTTDNPLIDTEGQQILHGGNFQAQSITSAVEKIRLSAQRLGRMLFAQSTEIVNPALNNGLPPNLVADEPSRSFLMKSVDIATAAYMSELSFLANPVGSHVLNAELGNQSINSLALISARYTHMALDVLSQLSAAYLYSLCQALDLRALQTQYLLTVSSSLRESISAGLSSFVVEGHNIEELISLLWSHFVKELNTSTGMDSSQRFRHIFVRLTGVAISCGFLQEDAKLLPAIKVWANQSCEVALALFLQIREDYACQPHATPFLGKASQRIYSYVRHDLGIPFLKRERTIGPQAGPFDEGPGCEGTTGSMMTIIYDAIRSGNWIGIELDDDSGKNDGTVQGQRYFVCPPQRGMFVRPDTLTRSLEQPPSETNGKRADKSVHEAATRPRQSVMSAETARKRQSMMGPGSQRSVPGSRLSLRSPTKSPTKITPIHDDNSSRSSPRTNTPATPRTSDSSTRSRPSVGGRPSMGPPPPPTAPGRQRLSLGTALNKSTTTDPSARPSRLGARLSIASHRQGLSTGREQSQTRSLASEETPMSPSIDEGEEDEEQLPEVEKSRGIHVESVQKPAAAEPPSNVPPDEGVEAPSPQLQTNGLGTARAKLDNSPALQKELEQMKVKYKIMEKKRMEDRDRIKALDTLKAERDKFESTMQRLQRKCQTQSQEITEWRRQLADSEKRVEEIEKADAERGTEVEMAILDKEMVEERLEAATAELEMLKDRCEELNLEVEVMRDENKELTSGMTSEERSSAGWLQMEKENQRLRDALLALRDMTQESETGLRNHVKELENDLSAFETLKSEHEKTKSDLTASQTAVQTLKQNLDAAEDQELVVAQLTEEKDTLIEQVGVLSKNIMALKEDADVSKQLQEAQDETEKLLQEDLDEARASVLERDQKMKDQAKVIDDLEYTLLRFKEVLDGLQSDLEELRVDKQITESETNELEAKSRAMMNLNLRLQSTAAKTQLKKLESELTQVNAEDTALHLAIIQHFVPETFKEERGQILALLRFKRIASKAQLLRSSMEENMGHSPETTQGDPYALYDLMEKLQWVSLCCSRCHHFGMGCTVEDFCKFDAALDELEPVERAINTWVDATKSQEIDIARCAQDLQRVIALLSDLAEKTVPCKPETYADMVTSWSEMVQVYSDSIGLELGLLEESIRSKTVLREGDEDVSQLSRKIQNFIGQTHTSQAVAAKVLHAIQERRERSMTLGEPHLTLFQAAEAVGKELSEFVRTLGQEVQQKFSADVVGNELTRLDNVLESMQEAATGWLKQSSYKSSKTASTLEILGDMLNAFHSKLEGLLNVVSNLSNFLEFERHPAPWTVRARTLKEQKVVDGQTAEELRKLKSAAREHNAALTAKDKAIEEQTLKLQLLEARSKGAKDHTIALQKLEKELTGAIAERDKAVSELKGLMREKQALEQEYEEASARLTMLTQIGDSGASAQLASLDESASQQLSIDIEQCREEIADLQSAVRFLKAENHRLLYPVSPPSLVTTGHVWLETNPLPRLEGIKNGRGAAVAAEAKQVLKRLLDVSSALKPLRLQDPSETNTGDKQSSWRPVRTTPMYLASQQREEYEKWAEWKDDLVRYAVRGQRRKDSMTTGHPAKGSKPCVTTPHSEVADVVEIVDSSP</sequence>
<dbReference type="SMART" id="SM01052">
    <property type="entry name" value="CAP_GLY"/>
    <property type="match status" value="1"/>
</dbReference>
<keyword evidence="6 9" id="KW-0175">Coiled coil</keyword>
<dbReference type="eggNOG" id="KOG4568">
    <property type="taxonomic scope" value="Eukaryota"/>
</dbReference>
<feature type="compositionally biased region" description="Polar residues" evidence="10">
    <location>
        <begin position="793"/>
        <end position="813"/>
    </location>
</feature>
<dbReference type="eggNOG" id="KOG0971">
    <property type="taxonomic scope" value="Eukaryota"/>
</dbReference>
<dbReference type="Gene3D" id="2.30.30.190">
    <property type="entry name" value="CAP Gly-rich-like domain"/>
    <property type="match status" value="1"/>
</dbReference>
<evidence type="ECO:0000256" key="10">
    <source>
        <dbReference type="SAM" id="MobiDB-lite"/>
    </source>
</evidence>
<evidence type="ECO:0000256" key="5">
    <source>
        <dbReference type="ARBA" id="ARBA00023017"/>
    </source>
</evidence>
<dbReference type="RefSeq" id="XP_007801744.1">
    <property type="nucleotide sequence ID" value="XM_007803553.1"/>
</dbReference>
<dbReference type="InterPro" id="IPR001106">
    <property type="entry name" value="Aromatic_Lyase"/>
</dbReference>
<accession>U1GKA0</accession>
<dbReference type="Gene3D" id="1.10.274.20">
    <property type="entry name" value="Phenylalanine ammonia-lyase 1, domain 3"/>
    <property type="match status" value="1"/>
</dbReference>
<reference evidence="13" key="1">
    <citation type="journal article" date="2014" name="BMC Genomics">
        <title>Genome characteristics reveal the impact of lichenization on lichen-forming fungus Endocarpon pusillum Hedwig (Verrucariales, Ascomycota).</title>
        <authorList>
            <person name="Wang Y.-Y."/>
            <person name="Liu B."/>
            <person name="Zhang X.-Y."/>
            <person name="Zhou Q.-M."/>
            <person name="Zhang T."/>
            <person name="Li H."/>
            <person name="Yu Y.-F."/>
            <person name="Zhang X.-L."/>
            <person name="Hao X.-Y."/>
            <person name="Wang M."/>
            <person name="Wang L."/>
            <person name="Wei J.-C."/>
        </authorList>
    </citation>
    <scope>NUCLEOTIDE SEQUENCE [LARGE SCALE GENOMIC DNA]</scope>
    <source>
        <strain evidence="13">Z07020 / HMAS-L-300199</strain>
    </source>
</reference>
<feature type="compositionally biased region" description="Low complexity" evidence="10">
    <location>
        <begin position="831"/>
        <end position="853"/>
    </location>
</feature>
<feature type="region of interest" description="Disordered" evidence="10">
    <location>
        <begin position="1972"/>
        <end position="2010"/>
    </location>
</feature>
<dbReference type="EMBL" id="KE721070">
    <property type="protein sequence ID" value="ERF72608.1"/>
    <property type="molecule type" value="Genomic_DNA"/>
</dbReference>
<feature type="coiled-coil region" evidence="9">
    <location>
        <begin position="1719"/>
        <end position="1859"/>
    </location>
</feature>
<feature type="region of interest" description="Disordered" evidence="10">
    <location>
        <begin position="1921"/>
        <end position="1940"/>
    </location>
</feature>
<dbReference type="InterPro" id="IPR022313">
    <property type="entry name" value="Phe/His_NH3-lyase_AS"/>
</dbReference>
<dbReference type="InterPro" id="IPR005922">
    <property type="entry name" value="Phe_NH3-lyase"/>
</dbReference>
<keyword evidence="5" id="KW-0243">Dynein</keyword>
<name>U1GKA0_ENDPU</name>
<feature type="coiled-coil region" evidence="9">
    <location>
        <begin position="989"/>
        <end position="1266"/>
    </location>
</feature>
<dbReference type="PROSITE" id="PS00488">
    <property type="entry name" value="PAL_HISTIDASE"/>
    <property type="match status" value="1"/>
</dbReference>
<dbReference type="GO" id="GO:0006559">
    <property type="term" value="P:L-phenylalanine catabolic process"/>
    <property type="evidence" value="ECO:0007669"/>
    <property type="project" value="InterPro"/>
</dbReference>
<proteinExistence type="inferred from homology"/>